<sequence>MNKANTAAAAAAAAAATRGGGVTWEDVDRVVEHELETHKCVMRLKTSSRRLFAFVAVYSFLHRQLTNRSSRDSEEWCSASAARNLLRGVAEIIKILESRVRYFRGRLDELYMKRVRENHVAIDQHIVMSRHTEITDPDKKIWKRMHEANVVPKKIVKAYEKVKHLLPNEAVANYEPRTGAVVVGQEQTKDVNANYTNISSADFYKRYIRSDIVVAKSNRLSEVYNENFEIFPDTVIRVPRRIERYFNIEIANAVKNNIRFPSNYIRGMVLAYSLGKMFGGAFSAMQIYIMGFSNSASVACGNRMLETSFSKLKEFLKSRNLFNITRHNTPPSTFPGAFLVSVTKNQDARKTIFDSVKYVPDRKEKAAVAVMRSTVAEHEPDGYMAVWLALAISKLLGRKVTSEYAILFLVNWAAKQYQEDNNSTAESYLKRLSTSIGITFDQTCGLVVPVVGFGSGLTNIKLRNYAVHAINQFVRKLLKSGIVTPDTERERLSEMTLEQLSARLLKNNDVIKNSVTGGEDDAEKEEEALSSMKGEEFVPNEERRRIHEEEYNKALNPGLKLRLRFGVCGYQHPLPASSNKQTLVTQQLLKHRQIYAQRETAAATNWDRLLQFLFPRKTALFRPEVVGPYTSFAVSRLLNLNRSFVEIAQTTLKNTTSCERVLNDINIKFNADILTLGKKPDSFLKTKAGLVIREHARQALEIAANRALECRHPSEISLDSAVGRRAINLAHGCVIAREHQHQYSELQSFIPPPHKRFEPIPLYGIEAPIFPPKNSYVDETATRCNDYDSKFWLNENTDNIVDALYMRGILKNRNLDIFKSDNKCIKFFKDIQTINHKNLASDKPRKYDPTPWSSKNTGQSGRNTTEFSPNSVIVLSLDDIEEKDSYKEEDVKGVNGETFTVGGINDVFLAAVESQRSMAQNDIVYPYCMKKEDGGNMIQAPDISPIYRHGGKPAVIILKHSIKNIKKS</sequence>
<feature type="compositionally biased region" description="Polar residues" evidence="1">
    <location>
        <begin position="851"/>
        <end position="866"/>
    </location>
</feature>
<proteinExistence type="predicted"/>
<evidence type="ECO:0000256" key="1">
    <source>
        <dbReference type="SAM" id="MobiDB-lite"/>
    </source>
</evidence>
<accession>A0A401IPT1</accession>
<comment type="caution">
    <text evidence="2">The sequence shown here is derived from an EMBL/GenBank/DDBJ whole genome shotgun (WGS) entry which is preliminary data.</text>
</comment>
<organism evidence="2">
    <name type="scientific">Sesarmops intermedium nimavirus</name>
    <dbReference type="NCBI Taxonomy" id="2133796"/>
    <lineage>
        <taxon>Viruses</taxon>
        <taxon>Viruses incertae sedis</taxon>
        <taxon>Naldaviricetes</taxon>
        <taxon>Nimaviridae</taxon>
    </lineage>
</organism>
<feature type="region of interest" description="Disordered" evidence="1">
    <location>
        <begin position="514"/>
        <end position="541"/>
    </location>
</feature>
<reference evidence="2" key="1">
    <citation type="journal article" date="2018" name="J. Virol.">
        <title>Crustacean Genome Exploration Reveals the Evolutionary Origin of White Spot Syndrome Virus.</title>
        <authorList>
            <person name="Kawato S."/>
            <person name="Shitara A."/>
            <person name="Wang Y."/>
            <person name="Nozaki R."/>
            <person name="Kondo H."/>
            <person name="Hirono I."/>
        </authorList>
    </citation>
    <scope>NUCLEOTIDE SEQUENCE</scope>
    <source>
        <strain evidence="2">Kochi-1</strain>
    </source>
</reference>
<feature type="compositionally biased region" description="Acidic residues" evidence="1">
    <location>
        <begin position="518"/>
        <end position="528"/>
    </location>
</feature>
<name>A0A401IPT1_9VIRU</name>
<feature type="region of interest" description="Disordered" evidence="1">
    <location>
        <begin position="840"/>
        <end position="866"/>
    </location>
</feature>
<evidence type="ECO:0000313" key="2">
    <source>
        <dbReference type="EMBL" id="GBG35625.1"/>
    </source>
</evidence>
<protein>
    <submittedName>
        <fullName evidence="2">Wsv192-like protein</fullName>
    </submittedName>
</protein>
<dbReference type="EMBL" id="BFCG01000011">
    <property type="protein sequence ID" value="GBG35625.1"/>
    <property type="molecule type" value="Genomic_DNA"/>
</dbReference>